<organism evidence="2 3">
    <name type="scientific">Parasutterella muris</name>
    <dbReference type="NCBI Taxonomy" id="2565572"/>
    <lineage>
        <taxon>Bacteria</taxon>
        <taxon>Pseudomonadati</taxon>
        <taxon>Pseudomonadota</taxon>
        <taxon>Betaproteobacteria</taxon>
        <taxon>Burkholderiales</taxon>
        <taxon>Sutterellaceae</taxon>
        <taxon>Parasutterella</taxon>
    </lineage>
</organism>
<evidence type="ECO:0000259" key="1">
    <source>
        <dbReference type="PROSITE" id="PS51468"/>
    </source>
</evidence>
<dbReference type="Proteomes" id="UP000472580">
    <property type="component" value="Unassembled WGS sequence"/>
</dbReference>
<feature type="non-terminal residue" evidence="2">
    <location>
        <position position="186"/>
    </location>
</feature>
<reference evidence="2 3" key="1">
    <citation type="submission" date="2019-12" db="EMBL/GenBank/DDBJ databases">
        <title>Microbes associate with the intestines of laboratory mice.</title>
        <authorList>
            <person name="Navarre W."/>
            <person name="Wong E."/>
        </authorList>
    </citation>
    <scope>NUCLEOTIDE SEQUENCE [LARGE SCALE GENOMIC DNA]</scope>
    <source>
        <strain evidence="2 3">NM82_D38</strain>
    </source>
</reference>
<dbReference type="SMART" id="SM00609">
    <property type="entry name" value="VIT"/>
    <property type="match status" value="1"/>
</dbReference>
<evidence type="ECO:0000313" key="2">
    <source>
        <dbReference type="EMBL" id="MVX57465.1"/>
    </source>
</evidence>
<keyword evidence="3" id="KW-1185">Reference proteome</keyword>
<dbReference type="PROSITE" id="PS51468">
    <property type="entry name" value="VIT"/>
    <property type="match status" value="1"/>
</dbReference>
<protein>
    <recommendedName>
        <fullName evidence="1">VIT domain-containing protein</fullName>
    </recommendedName>
</protein>
<accession>A0A6L6YI83</accession>
<dbReference type="EMBL" id="WSRP01000032">
    <property type="protein sequence ID" value="MVX57465.1"/>
    <property type="molecule type" value="Genomic_DNA"/>
</dbReference>
<dbReference type="AlphaFoldDB" id="A0A6L6YI83"/>
<feature type="domain" description="VIT" evidence="1">
    <location>
        <begin position="1"/>
        <end position="130"/>
    </location>
</feature>
<dbReference type="InterPro" id="IPR013694">
    <property type="entry name" value="VIT"/>
</dbReference>
<comment type="caution">
    <text evidence="2">The sequence shown here is derived from an EMBL/GenBank/DDBJ whole genome shotgun (WGS) entry which is preliminary data.</text>
</comment>
<sequence length="186" mass="21253">MVRKMIRRPEGKINSPLQNVVWKAEISGPLMTYTSIQHYRNDSSNPVEIVYSFPLPYGKSVISKFRVTINGITREAKVYAKEESKERYEDGIESGDTPILLEITEKDFCTVSLGNIKPGETASVELEYFRLLECCDGRIRLTIPTVIDDRYASNWQDIPQNEHEITTNIFADYGCKGFIRVNGEYA</sequence>
<evidence type="ECO:0000313" key="3">
    <source>
        <dbReference type="Proteomes" id="UP000472580"/>
    </source>
</evidence>
<gene>
    <name evidence="2" type="ORF">E5987_09690</name>
</gene>
<name>A0A6L6YI83_9BURK</name>
<proteinExistence type="predicted"/>
<dbReference type="PANTHER" id="PTHR45737">
    <property type="entry name" value="VON WILLEBRAND FACTOR A DOMAIN-CONTAINING PROTEIN 5A"/>
    <property type="match status" value="1"/>
</dbReference>
<dbReference type="PANTHER" id="PTHR45737:SF6">
    <property type="entry name" value="VON WILLEBRAND FACTOR A DOMAIN-CONTAINING PROTEIN 5A"/>
    <property type="match status" value="1"/>
</dbReference>
<dbReference type="Pfam" id="PF08487">
    <property type="entry name" value="VIT"/>
    <property type="match status" value="1"/>
</dbReference>